<dbReference type="Gene3D" id="3.40.630.30">
    <property type="match status" value="1"/>
</dbReference>
<dbReference type="GO" id="GO:0016747">
    <property type="term" value="F:acyltransferase activity, transferring groups other than amino-acyl groups"/>
    <property type="evidence" value="ECO:0007669"/>
    <property type="project" value="InterPro"/>
</dbReference>
<reference evidence="2" key="1">
    <citation type="submission" date="2020-02" db="EMBL/GenBank/DDBJ databases">
        <authorList>
            <person name="Meier V. D."/>
        </authorList>
    </citation>
    <scope>NUCLEOTIDE SEQUENCE</scope>
    <source>
        <strain evidence="2">AVDCRST_MAG19</strain>
    </source>
</reference>
<evidence type="ECO:0000259" key="1">
    <source>
        <dbReference type="PROSITE" id="PS51186"/>
    </source>
</evidence>
<dbReference type="EMBL" id="CADCWL010000029">
    <property type="protein sequence ID" value="CAA9549149.1"/>
    <property type="molecule type" value="Genomic_DNA"/>
</dbReference>
<accession>A0A6J4UFB9</accession>
<dbReference type="InterPro" id="IPR016181">
    <property type="entry name" value="Acyl_CoA_acyltransferase"/>
</dbReference>
<protein>
    <recommendedName>
        <fullName evidence="1">N-acetyltransferase domain-containing protein</fullName>
    </recommendedName>
</protein>
<gene>
    <name evidence="2" type="ORF">AVDCRST_MAG19-638</name>
</gene>
<dbReference type="PANTHER" id="PTHR41700">
    <property type="entry name" value="GCN5-RELATED N-ACETYLTRANSFERASE"/>
    <property type="match status" value="1"/>
</dbReference>
<sequence>MRGAPNPTAEAPFTAADLGFSVLPDGGWRKPVGDRLVAFRPLRRLPELIPVEALQREVFGVSDRDLLAASALVTLPETGGEVIAAFVAAAPEPVGFVVGWGGYREGRPILVSDMLGVRATARAAGLGAELKKLQAAVALERGFPEMTWTVDPLRAANARLNLEKLGAVADRYEVDRYGGGYGAGLYGGLPTDRLHLTWPLHDRRVRDRLLGRTRPIVPADVSGLPRYAPGLAAPRALVPLPADIDRLLADDLDAALRWRLALRETLRTAFDEGYAVTGFVADRALGEATYVLERMPAP</sequence>
<feature type="domain" description="N-acetyltransferase" evidence="1">
    <location>
        <begin position="37"/>
        <end position="192"/>
    </location>
</feature>
<name>A0A6J4UFB9_9BACT</name>
<dbReference type="InterPro" id="IPR000182">
    <property type="entry name" value="GNAT_dom"/>
</dbReference>
<dbReference type="AlphaFoldDB" id="A0A6J4UFB9"/>
<organism evidence="2">
    <name type="scientific">uncultured Thermomicrobiales bacterium</name>
    <dbReference type="NCBI Taxonomy" id="1645740"/>
    <lineage>
        <taxon>Bacteria</taxon>
        <taxon>Pseudomonadati</taxon>
        <taxon>Thermomicrobiota</taxon>
        <taxon>Thermomicrobia</taxon>
        <taxon>Thermomicrobiales</taxon>
        <taxon>environmental samples</taxon>
    </lineage>
</organism>
<dbReference type="InterPro" id="IPR038764">
    <property type="entry name" value="GNAT_N_AcTrfase_prd"/>
</dbReference>
<dbReference type="SUPFAM" id="SSF55729">
    <property type="entry name" value="Acyl-CoA N-acyltransferases (Nat)"/>
    <property type="match status" value="1"/>
</dbReference>
<dbReference type="PANTHER" id="PTHR41700:SF1">
    <property type="entry name" value="N-ACETYLTRANSFERASE DOMAIN-CONTAINING PROTEIN"/>
    <property type="match status" value="1"/>
</dbReference>
<proteinExistence type="predicted"/>
<dbReference type="PROSITE" id="PS51186">
    <property type="entry name" value="GNAT"/>
    <property type="match status" value="1"/>
</dbReference>
<evidence type="ECO:0000313" key="2">
    <source>
        <dbReference type="EMBL" id="CAA9549149.1"/>
    </source>
</evidence>